<keyword evidence="2" id="KW-1185">Reference proteome</keyword>
<proteinExistence type="predicted"/>
<evidence type="ECO:0000313" key="2">
    <source>
        <dbReference type="Proteomes" id="UP000800092"/>
    </source>
</evidence>
<sequence length="99" mass="11642">MKVVLRRCILGTIGMNLRAGVRAAEPLESSRGIFHYLSFKWDAHIHIHSIYRYATRIHEWIAKMLRQNIQVASLYLSGVTMASNQSRLCRPKHEKWKMY</sequence>
<protein>
    <submittedName>
        <fullName evidence="1">Uncharacterized protein</fullName>
    </submittedName>
</protein>
<dbReference type="EMBL" id="ML991771">
    <property type="protein sequence ID" value="KAF2240036.1"/>
    <property type="molecule type" value="Genomic_DNA"/>
</dbReference>
<dbReference type="Proteomes" id="UP000800092">
    <property type="component" value="Unassembled WGS sequence"/>
</dbReference>
<name>A0A6A6HPK3_VIRVR</name>
<organism evidence="1 2">
    <name type="scientific">Viridothelium virens</name>
    <name type="common">Speckled blister lichen</name>
    <name type="synonym">Trypethelium virens</name>
    <dbReference type="NCBI Taxonomy" id="1048519"/>
    <lineage>
        <taxon>Eukaryota</taxon>
        <taxon>Fungi</taxon>
        <taxon>Dikarya</taxon>
        <taxon>Ascomycota</taxon>
        <taxon>Pezizomycotina</taxon>
        <taxon>Dothideomycetes</taxon>
        <taxon>Dothideomycetes incertae sedis</taxon>
        <taxon>Trypetheliales</taxon>
        <taxon>Trypetheliaceae</taxon>
        <taxon>Viridothelium</taxon>
    </lineage>
</organism>
<reference evidence="1" key="1">
    <citation type="journal article" date="2020" name="Stud. Mycol.">
        <title>101 Dothideomycetes genomes: a test case for predicting lifestyles and emergence of pathogens.</title>
        <authorList>
            <person name="Haridas S."/>
            <person name="Albert R."/>
            <person name="Binder M."/>
            <person name="Bloem J."/>
            <person name="Labutti K."/>
            <person name="Salamov A."/>
            <person name="Andreopoulos B."/>
            <person name="Baker S."/>
            <person name="Barry K."/>
            <person name="Bills G."/>
            <person name="Bluhm B."/>
            <person name="Cannon C."/>
            <person name="Castanera R."/>
            <person name="Culley D."/>
            <person name="Daum C."/>
            <person name="Ezra D."/>
            <person name="Gonzalez J."/>
            <person name="Henrissat B."/>
            <person name="Kuo A."/>
            <person name="Liang C."/>
            <person name="Lipzen A."/>
            <person name="Lutzoni F."/>
            <person name="Magnuson J."/>
            <person name="Mondo S."/>
            <person name="Nolan M."/>
            <person name="Ohm R."/>
            <person name="Pangilinan J."/>
            <person name="Park H.-J."/>
            <person name="Ramirez L."/>
            <person name="Alfaro M."/>
            <person name="Sun H."/>
            <person name="Tritt A."/>
            <person name="Yoshinaga Y."/>
            <person name="Zwiers L.-H."/>
            <person name="Turgeon B."/>
            <person name="Goodwin S."/>
            <person name="Spatafora J."/>
            <person name="Crous P."/>
            <person name="Grigoriev I."/>
        </authorList>
    </citation>
    <scope>NUCLEOTIDE SEQUENCE</scope>
    <source>
        <strain evidence="1">Tuck. ex Michener</strain>
    </source>
</reference>
<evidence type="ECO:0000313" key="1">
    <source>
        <dbReference type="EMBL" id="KAF2240036.1"/>
    </source>
</evidence>
<dbReference type="AlphaFoldDB" id="A0A6A6HPK3"/>
<gene>
    <name evidence="1" type="ORF">EV356DRAFT_8660</name>
</gene>
<accession>A0A6A6HPK3</accession>